<dbReference type="RefSeq" id="WP_330196928.1">
    <property type="nucleotide sequence ID" value="NZ_JAZDRO010000005.1"/>
</dbReference>
<dbReference type="NCBIfam" id="TIGR00357">
    <property type="entry name" value="peptide-methionine (R)-S-oxide reductase MsrB"/>
    <property type="match status" value="1"/>
</dbReference>
<feature type="domain" description="MsrB" evidence="5">
    <location>
        <begin position="9"/>
        <end position="131"/>
    </location>
</feature>
<dbReference type="Gene3D" id="2.170.150.20">
    <property type="entry name" value="Peptide methionine sulfoxide reductase"/>
    <property type="match status" value="1"/>
</dbReference>
<dbReference type="PANTHER" id="PTHR10173:SF52">
    <property type="entry name" value="METHIONINE-R-SULFOXIDE REDUCTASE B1"/>
    <property type="match status" value="1"/>
</dbReference>
<accession>A0ABU7M0N9</accession>
<comment type="caution">
    <text evidence="6">The sequence shown here is derived from an EMBL/GenBank/DDBJ whole genome shotgun (WGS) entry which is preliminary data.</text>
</comment>
<dbReference type="InterPro" id="IPR002579">
    <property type="entry name" value="Met_Sox_Rdtase_MsrB_dom"/>
</dbReference>
<organism evidence="6 7">
    <name type="scientific">Hyphobacterium marinum</name>
    <dbReference type="NCBI Taxonomy" id="3116574"/>
    <lineage>
        <taxon>Bacteria</taxon>
        <taxon>Pseudomonadati</taxon>
        <taxon>Pseudomonadota</taxon>
        <taxon>Alphaproteobacteria</taxon>
        <taxon>Maricaulales</taxon>
        <taxon>Maricaulaceae</taxon>
        <taxon>Hyphobacterium</taxon>
    </lineage>
</organism>
<evidence type="ECO:0000256" key="4">
    <source>
        <dbReference type="ARBA" id="ARBA00048488"/>
    </source>
</evidence>
<evidence type="ECO:0000256" key="2">
    <source>
        <dbReference type="ARBA" id="ARBA00012499"/>
    </source>
</evidence>
<dbReference type="InterPro" id="IPR028427">
    <property type="entry name" value="Met_Sox_Rdtase_MsrB"/>
</dbReference>
<evidence type="ECO:0000256" key="3">
    <source>
        <dbReference type="ARBA" id="ARBA00023002"/>
    </source>
</evidence>
<evidence type="ECO:0000313" key="7">
    <source>
        <dbReference type="Proteomes" id="UP001310692"/>
    </source>
</evidence>
<proteinExistence type="inferred from homology"/>
<protein>
    <recommendedName>
        <fullName evidence="2">peptide-methionine (R)-S-oxide reductase</fullName>
        <ecNumber evidence="2">1.8.4.12</ecNumber>
    </recommendedName>
</protein>
<dbReference type="SUPFAM" id="SSF51316">
    <property type="entry name" value="Mss4-like"/>
    <property type="match status" value="1"/>
</dbReference>
<comment type="catalytic activity">
    <reaction evidence="4">
        <text>L-methionyl-[protein] + [thioredoxin]-disulfide + H2O = L-methionyl-(R)-S-oxide-[protein] + [thioredoxin]-dithiol</text>
        <dbReference type="Rhea" id="RHEA:24164"/>
        <dbReference type="Rhea" id="RHEA-COMP:10698"/>
        <dbReference type="Rhea" id="RHEA-COMP:10700"/>
        <dbReference type="Rhea" id="RHEA-COMP:12313"/>
        <dbReference type="Rhea" id="RHEA-COMP:12314"/>
        <dbReference type="ChEBI" id="CHEBI:15377"/>
        <dbReference type="ChEBI" id="CHEBI:16044"/>
        <dbReference type="ChEBI" id="CHEBI:29950"/>
        <dbReference type="ChEBI" id="CHEBI:45764"/>
        <dbReference type="ChEBI" id="CHEBI:50058"/>
        <dbReference type="EC" id="1.8.4.12"/>
    </reaction>
</comment>
<dbReference type="EC" id="1.8.4.12" evidence="2"/>
<dbReference type="Pfam" id="PF01641">
    <property type="entry name" value="SelR"/>
    <property type="match status" value="1"/>
</dbReference>
<evidence type="ECO:0000256" key="1">
    <source>
        <dbReference type="ARBA" id="ARBA00007174"/>
    </source>
</evidence>
<evidence type="ECO:0000313" key="6">
    <source>
        <dbReference type="EMBL" id="MEE2567368.1"/>
    </source>
</evidence>
<dbReference type="Proteomes" id="UP001310692">
    <property type="component" value="Unassembled WGS sequence"/>
</dbReference>
<keyword evidence="3 6" id="KW-0560">Oxidoreductase</keyword>
<evidence type="ECO:0000259" key="5">
    <source>
        <dbReference type="PROSITE" id="PS51790"/>
    </source>
</evidence>
<dbReference type="PROSITE" id="PS51790">
    <property type="entry name" value="MSRB"/>
    <property type="match status" value="1"/>
</dbReference>
<name>A0ABU7M0N9_9PROT</name>
<dbReference type="EMBL" id="JAZDRO010000005">
    <property type="protein sequence ID" value="MEE2567368.1"/>
    <property type="molecule type" value="Genomic_DNA"/>
</dbReference>
<sequence>MSRLPKDKIERLRKDLPGNVDRIAFAEGTEPPFSHPLNSEKRTGDFACRVCGEVLFKGDAKYDSGSGWPSFFRPADPASVETKTDHKLAMPRTEIHCANCGAHLGHVFSDGPAPTGQRYCVNGTVLDFRPGDAEK</sequence>
<dbReference type="InterPro" id="IPR011057">
    <property type="entry name" value="Mss4-like_sf"/>
</dbReference>
<dbReference type="GO" id="GO:0033743">
    <property type="term" value="F:peptide-methionine (R)-S-oxide reductase activity"/>
    <property type="evidence" value="ECO:0007669"/>
    <property type="project" value="UniProtKB-EC"/>
</dbReference>
<comment type="similarity">
    <text evidence="1">Belongs to the MsrB Met sulfoxide reductase family.</text>
</comment>
<dbReference type="PANTHER" id="PTHR10173">
    <property type="entry name" value="METHIONINE SULFOXIDE REDUCTASE"/>
    <property type="match status" value="1"/>
</dbReference>
<keyword evidence="7" id="KW-1185">Reference proteome</keyword>
<gene>
    <name evidence="6" type="primary">msrB</name>
    <name evidence="6" type="ORF">V0U35_11830</name>
</gene>
<reference evidence="6 7" key="1">
    <citation type="submission" date="2024-01" db="EMBL/GenBank/DDBJ databases">
        <title>Hyphobacterium bacterium isolated from marine sediment.</title>
        <authorList>
            <person name="Zhao S."/>
        </authorList>
    </citation>
    <scope>NUCLEOTIDE SEQUENCE [LARGE SCALE GENOMIC DNA]</scope>
    <source>
        <strain evidence="6 7">Y60-23</strain>
    </source>
</reference>